<protein>
    <submittedName>
        <fullName evidence="2">HET-domain-containing protein</fullName>
    </submittedName>
</protein>
<dbReference type="EMBL" id="MU006248">
    <property type="protein sequence ID" value="KAF2818854.1"/>
    <property type="molecule type" value="Genomic_DNA"/>
</dbReference>
<sequence length="319" mass="35862">PGIRDEVPSRLVQINEDATHLRLIETHGHSFPYVALSYCWGKDDGGEWKTTTRTLKSHADIGLRSDCLPLTLQHSLTITVRLGLMHIWIDALCIVQDSNEDWAKEAAKMGGVYFGSTLTIAASGASSWSDGCFNQNSRRVVERGPYSDCVAAVDSELSTGENSRLYLSGIAYDSLVHGSPLATRGWTFQEHHLPQRTLYYTSEQLFWECQHRRCSEDNFPIQQDLRKHPVLASKPLSSDAVAELWYLGIVEDYSRRNLSFASDKLVAVSALAKTTYLRRPQPYIAGLWRDSIVHGLMWRRKGPGTKNTTSQCPSWSWAS</sequence>
<proteinExistence type="predicted"/>
<dbReference type="Pfam" id="PF06985">
    <property type="entry name" value="HET"/>
    <property type="match status" value="1"/>
</dbReference>
<evidence type="ECO:0000313" key="3">
    <source>
        <dbReference type="Proteomes" id="UP000799424"/>
    </source>
</evidence>
<dbReference type="PANTHER" id="PTHR33112:SF8">
    <property type="entry name" value="HETEROKARYON INCOMPATIBILITY DOMAIN-CONTAINING PROTEIN"/>
    <property type="match status" value="1"/>
</dbReference>
<dbReference type="OrthoDB" id="2958217at2759"/>
<dbReference type="InterPro" id="IPR010730">
    <property type="entry name" value="HET"/>
</dbReference>
<gene>
    <name evidence="2" type="ORF">CC86DRAFT_240659</name>
</gene>
<dbReference type="AlphaFoldDB" id="A0A6A6ZEW3"/>
<feature type="non-terminal residue" evidence="2">
    <location>
        <position position="1"/>
    </location>
</feature>
<dbReference type="PANTHER" id="PTHR33112">
    <property type="entry name" value="DOMAIN PROTEIN, PUTATIVE-RELATED"/>
    <property type="match status" value="1"/>
</dbReference>
<reference evidence="2" key="1">
    <citation type="journal article" date="2020" name="Stud. Mycol.">
        <title>101 Dothideomycetes genomes: a test case for predicting lifestyles and emergence of pathogens.</title>
        <authorList>
            <person name="Haridas S."/>
            <person name="Albert R."/>
            <person name="Binder M."/>
            <person name="Bloem J."/>
            <person name="Labutti K."/>
            <person name="Salamov A."/>
            <person name="Andreopoulos B."/>
            <person name="Baker S."/>
            <person name="Barry K."/>
            <person name="Bills G."/>
            <person name="Bluhm B."/>
            <person name="Cannon C."/>
            <person name="Castanera R."/>
            <person name="Culley D."/>
            <person name="Daum C."/>
            <person name="Ezra D."/>
            <person name="Gonzalez J."/>
            <person name="Henrissat B."/>
            <person name="Kuo A."/>
            <person name="Liang C."/>
            <person name="Lipzen A."/>
            <person name="Lutzoni F."/>
            <person name="Magnuson J."/>
            <person name="Mondo S."/>
            <person name="Nolan M."/>
            <person name="Ohm R."/>
            <person name="Pangilinan J."/>
            <person name="Park H.-J."/>
            <person name="Ramirez L."/>
            <person name="Alfaro M."/>
            <person name="Sun H."/>
            <person name="Tritt A."/>
            <person name="Yoshinaga Y."/>
            <person name="Zwiers L.-H."/>
            <person name="Turgeon B."/>
            <person name="Goodwin S."/>
            <person name="Spatafora J."/>
            <person name="Crous P."/>
            <person name="Grigoriev I."/>
        </authorList>
    </citation>
    <scope>NUCLEOTIDE SEQUENCE</scope>
    <source>
        <strain evidence="2">CBS 113818</strain>
    </source>
</reference>
<evidence type="ECO:0000259" key="1">
    <source>
        <dbReference type="Pfam" id="PF06985"/>
    </source>
</evidence>
<organism evidence="2 3">
    <name type="scientific">Ophiobolus disseminans</name>
    <dbReference type="NCBI Taxonomy" id="1469910"/>
    <lineage>
        <taxon>Eukaryota</taxon>
        <taxon>Fungi</taxon>
        <taxon>Dikarya</taxon>
        <taxon>Ascomycota</taxon>
        <taxon>Pezizomycotina</taxon>
        <taxon>Dothideomycetes</taxon>
        <taxon>Pleosporomycetidae</taxon>
        <taxon>Pleosporales</taxon>
        <taxon>Pleosporineae</taxon>
        <taxon>Phaeosphaeriaceae</taxon>
        <taxon>Ophiobolus</taxon>
    </lineage>
</organism>
<dbReference type="Proteomes" id="UP000799424">
    <property type="component" value="Unassembled WGS sequence"/>
</dbReference>
<keyword evidence="3" id="KW-1185">Reference proteome</keyword>
<feature type="domain" description="Heterokaryon incompatibility" evidence="1">
    <location>
        <begin position="33"/>
        <end position="190"/>
    </location>
</feature>
<accession>A0A6A6ZEW3</accession>
<name>A0A6A6ZEW3_9PLEO</name>
<feature type="non-terminal residue" evidence="2">
    <location>
        <position position="319"/>
    </location>
</feature>
<evidence type="ECO:0000313" key="2">
    <source>
        <dbReference type="EMBL" id="KAF2818854.1"/>
    </source>
</evidence>